<protein>
    <submittedName>
        <fullName evidence="1">Uncharacterized protein</fullName>
    </submittedName>
</protein>
<gene>
    <name evidence="1" type="ORF">Ade02nite_20040</name>
</gene>
<name>A0ABQ3Y045_9ACTN</name>
<dbReference type="EMBL" id="BOMI01000033">
    <property type="protein sequence ID" value="GID73363.1"/>
    <property type="molecule type" value="Genomic_DNA"/>
</dbReference>
<dbReference type="RefSeq" id="WP_203761285.1">
    <property type="nucleotide sequence ID" value="NZ_BAAABO010000029.1"/>
</dbReference>
<dbReference type="Proteomes" id="UP000609879">
    <property type="component" value="Unassembled WGS sequence"/>
</dbReference>
<reference evidence="1 2" key="1">
    <citation type="submission" date="2021-01" db="EMBL/GenBank/DDBJ databases">
        <title>Whole genome shotgun sequence of Actinoplanes deccanensis NBRC 13994.</title>
        <authorList>
            <person name="Komaki H."/>
            <person name="Tamura T."/>
        </authorList>
    </citation>
    <scope>NUCLEOTIDE SEQUENCE [LARGE SCALE GENOMIC DNA]</scope>
    <source>
        <strain evidence="1 2">NBRC 13994</strain>
    </source>
</reference>
<evidence type="ECO:0000313" key="1">
    <source>
        <dbReference type="EMBL" id="GID73363.1"/>
    </source>
</evidence>
<organism evidence="1 2">
    <name type="scientific">Paractinoplanes deccanensis</name>
    <dbReference type="NCBI Taxonomy" id="113561"/>
    <lineage>
        <taxon>Bacteria</taxon>
        <taxon>Bacillati</taxon>
        <taxon>Actinomycetota</taxon>
        <taxon>Actinomycetes</taxon>
        <taxon>Micromonosporales</taxon>
        <taxon>Micromonosporaceae</taxon>
        <taxon>Paractinoplanes</taxon>
    </lineage>
</organism>
<keyword evidence="2" id="KW-1185">Reference proteome</keyword>
<proteinExistence type="predicted"/>
<evidence type="ECO:0000313" key="2">
    <source>
        <dbReference type="Proteomes" id="UP000609879"/>
    </source>
</evidence>
<sequence>MTWTNTKRVRRELRRRSDYHQERMAQAATSKQRLSAACQWLISEAWQAGRVAYAEQLVLEAINRIRKEANHHDGHQQ</sequence>
<accession>A0ABQ3Y045</accession>
<comment type="caution">
    <text evidence="1">The sequence shown here is derived from an EMBL/GenBank/DDBJ whole genome shotgun (WGS) entry which is preliminary data.</text>
</comment>